<feature type="transmembrane region" description="Helical" evidence="2">
    <location>
        <begin position="323"/>
        <end position="346"/>
    </location>
</feature>
<dbReference type="STRING" id="1198245.SAMN05444858_10684"/>
<dbReference type="RefSeq" id="WP_245828219.1">
    <property type="nucleotide sequence ID" value="NZ_FTNF01000006.1"/>
</dbReference>
<evidence type="ECO:0000313" key="5">
    <source>
        <dbReference type="Proteomes" id="UP000186004"/>
    </source>
</evidence>
<keyword evidence="2" id="KW-0812">Transmembrane</keyword>
<gene>
    <name evidence="4" type="ORF">SAMN05444858_10684</name>
</gene>
<evidence type="ECO:0000256" key="2">
    <source>
        <dbReference type="SAM" id="Phobius"/>
    </source>
</evidence>
<organism evidence="4 5">
    <name type="scientific">Micromonospora avicenniae</name>
    <dbReference type="NCBI Taxonomy" id="1198245"/>
    <lineage>
        <taxon>Bacteria</taxon>
        <taxon>Bacillati</taxon>
        <taxon>Actinomycetota</taxon>
        <taxon>Actinomycetes</taxon>
        <taxon>Micromonosporales</taxon>
        <taxon>Micromonosporaceae</taxon>
        <taxon>Micromonospora</taxon>
    </lineage>
</organism>
<proteinExistence type="predicted"/>
<keyword evidence="3" id="KW-0732">Signal</keyword>
<feature type="transmembrane region" description="Helical" evidence="2">
    <location>
        <begin position="221"/>
        <end position="242"/>
    </location>
</feature>
<keyword evidence="2" id="KW-1133">Transmembrane helix</keyword>
<keyword evidence="2" id="KW-0472">Membrane</keyword>
<keyword evidence="5" id="KW-1185">Reference proteome</keyword>
<sequence length="405" mass="40708">MIRTLLTRAGLVAAAALTATLATAAPAAAHGADAPDGTDYRTTVTGIAPALDGLEIRAVEAGARLELTNHTGRPVEVIGYSGEPYLRVGPDGVYENTHSPATYLNRTISGDTTLPPEADPAAEPSWRRVADGPRVRWHDQRALYQEGAPPAAAQAAPDREHRVRDWSVPLRAGSEPMEIHGTLDWVPPPDSYTWWAVTIVGLLAVGALGLLPAGSVPGGRALAGVGALLATGGAAAVAYTVGRTLDAGAQGLGGLLLGLLTGQLWALLTGLGAIAAGAYALARRPAADFTVALAGACLALFAGVANATVFARAVAPAPWSATWARVLLAAVLITGVGATAAGALRLHAARNATPRRTPTVGAAAGANNATVAEGDDTAGPEPGAATERAAGGAGQERAAARGSKP</sequence>
<feature type="compositionally biased region" description="Low complexity" evidence="1">
    <location>
        <begin position="379"/>
        <end position="405"/>
    </location>
</feature>
<dbReference type="AlphaFoldDB" id="A0A1N6Y0F8"/>
<dbReference type="EMBL" id="FTNF01000006">
    <property type="protein sequence ID" value="SIR07949.1"/>
    <property type="molecule type" value="Genomic_DNA"/>
</dbReference>
<feature type="region of interest" description="Disordered" evidence="1">
    <location>
        <begin position="355"/>
        <end position="405"/>
    </location>
</feature>
<feature type="chain" id="PRO_5012546118" evidence="3">
    <location>
        <begin position="25"/>
        <end position="405"/>
    </location>
</feature>
<evidence type="ECO:0000313" key="4">
    <source>
        <dbReference type="EMBL" id="SIR07949.1"/>
    </source>
</evidence>
<evidence type="ECO:0000256" key="3">
    <source>
        <dbReference type="SAM" id="SignalP"/>
    </source>
</evidence>
<feature type="transmembrane region" description="Helical" evidence="2">
    <location>
        <begin position="262"/>
        <end position="282"/>
    </location>
</feature>
<protein>
    <submittedName>
        <fullName evidence="4">Uncharacterized protein</fullName>
    </submittedName>
</protein>
<dbReference type="Proteomes" id="UP000186004">
    <property type="component" value="Unassembled WGS sequence"/>
</dbReference>
<feature type="signal peptide" evidence="3">
    <location>
        <begin position="1"/>
        <end position="24"/>
    </location>
</feature>
<reference evidence="4 5" key="1">
    <citation type="submission" date="2017-01" db="EMBL/GenBank/DDBJ databases">
        <authorList>
            <person name="Mah S.A."/>
            <person name="Swanson W.J."/>
            <person name="Moy G.W."/>
            <person name="Vacquier V.D."/>
        </authorList>
    </citation>
    <scope>NUCLEOTIDE SEQUENCE [LARGE SCALE GENOMIC DNA]</scope>
    <source>
        <strain evidence="4 5">DSM 45758</strain>
    </source>
</reference>
<feature type="transmembrane region" description="Helical" evidence="2">
    <location>
        <begin position="289"/>
        <end position="311"/>
    </location>
</feature>
<name>A0A1N6Y0F8_9ACTN</name>
<feature type="transmembrane region" description="Helical" evidence="2">
    <location>
        <begin position="192"/>
        <end position="214"/>
    </location>
</feature>
<accession>A0A1N6Y0F8</accession>
<evidence type="ECO:0000256" key="1">
    <source>
        <dbReference type="SAM" id="MobiDB-lite"/>
    </source>
</evidence>
<feature type="compositionally biased region" description="Low complexity" evidence="1">
    <location>
        <begin position="359"/>
        <end position="372"/>
    </location>
</feature>